<name>A0ABR9BC77_9RHOO</name>
<feature type="transmembrane region" description="Helical" evidence="2">
    <location>
        <begin position="20"/>
        <end position="37"/>
    </location>
</feature>
<comment type="caution">
    <text evidence="3">The sequence shown here is derived from an EMBL/GenBank/DDBJ whole genome shotgun (WGS) entry which is preliminary data.</text>
</comment>
<feature type="transmembrane region" description="Helical" evidence="2">
    <location>
        <begin position="287"/>
        <end position="308"/>
    </location>
</feature>
<sequence length="643" mass="65501">MRTSHPTPRTTQRGMSLWDTLLLLGAVAGLLVAGFVLNESSGALRRADDNRAFLDWADHRLLAFAATRGRLPCPDTDGDGLENCAAGAQKGWLPLATLALGADAPLTGPIRLRYAVYRQGGTLDQATGPANDFEPLADDDGNLTAARSLGNTSGVDFCFRLSAAIHATPTTAAAHVLTGGAPANVAYALAASGAGRGVAGSFGGANAGDTPAMELPSRTPDGDYGDTVLVRTLPELSDALGCAAAMASLNAMSLIVEVVAEVDDMKTWTTLSAAINAAMSGVKIGVALIKAALSGYLIASASATLATASAELSAAIASCAVLVGCALIPTAAAAVASAAAAIVSGAAALALNIASIVPMTVALGLGIAAAVRAGAEVAATGIDLSDSLADMAAERDRAWTEAHAARFEAQQARAQASLALPAVNNRYDALFQIAEDANGEDPLSDSDRALIENAATKARALVEAELQEGVAEGNYDSALGEYAAKLIEVQEARIEVAADPNNTAKTDHLAAMEAELLAAENARDAAYAEMLDARERTTTARNAHNEAASAAADAFGGLSAGIHNYYLAYRNWRGLDYVAAERESLADAKEEAARGMDEVYDQIADSIANPDNGTSGGGTPVWTGAAGVLQAADQRGTGQLVTP</sequence>
<feature type="region of interest" description="Disordered" evidence="1">
    <location>
        <begin position="608"/>
        <end position="628"/>
    </location>
</feature>
<dbReference type="RefSeq" id="WP_187718466.1">
    <property type="nucleotide sequence ID" value="NZ_JACTAH010000002.1"/>
</dbReference>
<proteinExistence type="predicted"/>
<dbReference type="PROSITE" id="PS00583">
    <property type="entry name" value="PFKB_KINASES_1"/>
    <property type="match status" value="1"/>
</dbReference>
<keyword evidence="2" id="KW-0472">Membrane</keyword>
<dbReference type="Proteomes" id="UP000603602">
    <property type="component" value="Unassembled WGS sequence"/>
</dbReference>
<protein>
    <submittedName>
        <fullName evidence="3">Uncharacterized protein</fullName>
    </submittedName>
</protein>
<evidence type="ECO:0000313" key="4">
    <source>
        <dbReference type="Proteomes" id="UP000603602"/>
    </source>
</evidence>
<dbReference type="EMBL" id="JACYTO010000002">
    <property type="protein sequence ID" value="MBD8503648.1"/>
    <property type="molecule type" value="Genomic_DNA"/>
</dbReference>
<organism evidence="3 4">
    <name type="scientific">Thauera sedimentorum</name>
    <dbReference type="NCBI Taxonomy" id="2767595"/>
    <lineage>
        <taxon>Bacteria</taxon>
        <taxon>Pseudomonadati</taxon>
        <taxon>Pseudomonadota</taxon>
        <taxon>Betaproteobacteria</taxon>
        <taxon>Rhodocyclales</taxon>
        <taxon>Zoogloeaceae</taxon>
        <taxon>Thauera</taxon>
    </lineage>
</organism>
<accession>A0ABR9BC77</accession>
<evidence type="ECO:0000256" key="1">
    <source>
        <dbReference type="SAM" id="MobiDB-lite"/>
    </source>
</evidence>
<dbReference type="InterPro" id="IPR002173">
    <property type="entry name" value="Carboh/pur_kinase_PfkB_CS"/>
</dbReference>
<feature type="transmembrane region" description="Helical" evidence="2">
    <location>
        <begin position="349"/>
        <end position="371"/>
    </location>
</feature>
<reference evidence="4" key="1">
    <citation type="submission" date="2023-07" db="EMBL/GenBank/DDBJ databases">
        <title>Thauera sp. CAU 1555 isolated from sand of Yaerae Beach.</title>
        <authorList>
            <person name="Kim W."/>
        </authorList>
    </citation>
    <scope>NUCLEOTIDE SEQUENCE [LARGE SCALE GENOMIC DNA]</scope>
    <source>
        <strain evidence="4">CAU 1555</strain>
    </source>
</reference>
<evidence type="ECO:0000256" key="2">
    <source>
        <dbReference type="SAM" id="Phobius"/>
    </source>
</evidence>
<gene>
    <name evidence="3" type="ORF">IFO67_12200</name>
</gene>
<keyword evidence="2" id="KW-0812">Transmembrane</keyword>
<feature type="transmembrane region" description="Helical" evidence="2">
    <location>
        <begin position="314"/>
        <end position="342"/>
    </location>
</feature>
<evidence type="ECO:0000313" key="3">
    <source>
        <dbReference type="EMBL" id="MBD8503648.1"/>
    </source>
</evidence>
<keyword evidence="2" id="KW-1133">Transmembrane helix</keyword>
<keyword evidence="4" id="KW-1185">Reference proteome</keyword>